<dbReference type="Pfam" id="PF01740">
    <property type="entry name" value="STAS"/>
    <property type="match status" value="1"/>
</dbReference>
<dbReference type="PROSITE" id="PS50801">
    <property type="entry name" value="STAS"/>
    <property type="match status" value="1"/>
</dbReference>
<dbReference type="PANTHER" id="PTHR33495">
    <property type="entry name" value="ANTI-SIGMA FACTOR ANTAGONIST TM_1081-RELATED-RELATED"/>
    <property type="match status" value="1"/>
</dbReference>
<sequence>MVAVSGAVDGLTAPRLRSALAVALNRLDGRSVIVDLTNVRFFGSPGLRALAESAEQAAAKPGFLPLRIVVDRNRPVLRPIELVGYDAILALYHDVEDAVKDKPLT</sequence>
<dbReference type="Gene3D" id="3.30.750.24">
    <property type="entry name" value="STAS domain"/>
    <property type="match status" value="1"/>
</dbReference>
<evidence type="ECO:0000259" key="1">
    <source>
        <dbReference type="PROSITE" id="PS50801"/>
    </source>
</evidence>
<evidence type="ECO:0000313" key="2">
    <source>
        <dbReference type="EMBL" id="TWF82251.1"/>
    </source>
</evidence>
<dbReference type="InterPro" id="IPR036513">
    <property type="entry name" value="STAS_dom_sf"/>
</dbReference>
<dbReference type="SUPFAM" id="SSF52091">
    <property type="entry name" value="SpoIIaa-like"/>
    <property type="match status" value="1"/>
</dbReference>
<name>A0A561T560_9PSEU</name>
<organism evidence="2 3">
    <name type="scientific">Pseudonocardia hierapolitana</name>
    <dbReference type="NCBI Taxonomy" id="1128676"/>
    <lineage>
        <taxon>Bacteria</taxon>
        <taxon>Bacillati</taxon>
        <taxon>Actinomycetota</taxon>
        <taxon>Actinomycetes</taxon>
        <taxon>Pseudonocardiales</taxon>
        <taxon>Pseudonocardiaceae</taxon>
        <taxon>Pseudonocardia</taxon>
    </lineage>
</organism>
<dbReference type="Proteomes" id="UP000321261">
    <property type="component" value="Unassembled WGS sequence"/>
</dbReference>
<dbReference type="InterPro" id="IPR002645">
    <property type="entry name" value="STAS_dom"/>
</dbReference>
<dbReference type="EMBL" id="VIWU01000001">
    <property type="protein sequence ID" value="TWF82251.1"/>
    <property type="molecule type" value="Genomic_DNA"/>
</dbReference>
<dbReference type="GO" id="GO:0043856">
    <property type="term" value="F:anti-sigma factor antagonist activity"/>
    <property type="evidence" value="ECO:0007669"/>
    <property type="project" value="TreeGrafter"/>
</dbReference>
<proteinExistence type="predicted"/>
<dbReference type="PANTHER" id="PTHR33495:SF13">
    <property type="entry name" value="ANTI-SIGMA-F FACTOR ANTAGONIST RSFB"/>
    <property type="match status" value="1"/>
</dbReference>
<dbReference type="CDD" id="cd07043">
    <property type="entry name" value="STAS_anti-anti-sigma_factors"/>
    <property type="match status" value="1"/>
</dbReference>
<comment type="caution">
    <text evidence="2">The sequence shown here is derived from an EMBL/GenBank/DDBJ whole genome shotgun (WGS) entry which is preliminary data.</text>
</comment>
<protein>
    <submittedName>
        <fullName evidence="2">Anti-anti-sigma factor</fullName>
    </submittedName>
</protein>
<evidence type="ECO:0000313" key="3">
    <source>
        <dbReference type="Proteomes" id="UP000321261"/>
    </source>
</evidence>
<keyword evidence="3" id="KW-1185">Reference proteome</keyword>
<reference evidence="2 3" key="1">
    <citation type="submission" date="2019-06" db="EMBL/GenBank/DDBJ databases">
        <title>Sequencing the genomes of 1000 actinobacteria strains.</title>
        <authorList>
            <person name="Klenk H.-P."/>
        </authorList>
    </citation>
    <scope>NUCLEOTIDE SEQUENCE [LARGE SCALE GENOMIC DNA]</scope>
    <source>
        <strain evidence="2 3">DSM 45671</strain>
    </source>
</reference>
<gene>
    <name evidence="2" type="ORF">FHX44_118196</name>
</gene>
<accession>A0A561T560</accession>
<feature type="domain" description="STAS" evidence="1">
    <location>
        <begin position="1"/>
        <end position="102"/>
    </location>
</feature>
<dbReference type="AlphaFoldDB" id="A0A561T560"/>